<evidence type="ECO:0000313" key="1">
    <source>
        <dbReference type="EMBL" id="CAG37767.1"/>
    </source>
</evidence>
<dbReference type="Proteomes" id="UP000000602">
    <property type="component" value="Chromosome"/>
</dbReference>
<dbReference type="PANTHER" id="PTHR32432:SF3">
    <property type="entry name" value="ETHANOLAMINE UTILIZATION PROTEIN EUTJ"/>
    <property type="match status" value="1"/>
</dbReference>
<dbReference type="CDD" id="cd24047">
    <property type="entry name" value="ASKHA_NBD_EutJ"/>
    <property type="match status" value="1"/>
</dbReference>
<dbReference type="SUPFAM" id="SSF53067">
    <property type="entry name" value="Actin-like ATPase domain"/>
    <property type="match status" value="2"/>
</dbReference>
<organism evidence="1 2">
    <name type="scientific">Desulfotalea psychrophila (strain LSv54 / DSM 12343)</name>
    <dbReference type="NCBI Taxonomy" id="177439"/>
    <lineage>
        <taxon>Bacteria</taxon>
        <taxon>Pseudomonadati</taxon>
        <taxon>Thermodesulfobacteriota</taxon>
        <taxon>Desulfobulbia</taxon>
        <taxon>Desulfobulbales</taxon>
        <taxon>Desulfocapsaceae</taxon>
        <taxon>Desulfotalea</taxon>
    </lineage>
</organism>
<dbReference type="PANTHER" id="PTHR32432">
    <property type="entry name" value="CELL DIVISION PROTEIN FTSA-RELATED"/>
    <property type="match status" value="1"/>
</dbReference>
<name>Q6AIR3_DESPS</name>
<dbReference type="InterPro" id="IPR043129">
    <property type="entry name" value="ATPase_NBD"/>
</dbReference>
<proteinExistence type="predicted"/>
<sequence length="288" mass="30929">MFVFVAVPLSAALGLSSMAISWELACERLDRAAAMINDTEAVEVEGPIHVGIDLGTADVVLMAIDAEGEPVAVFLEWAEVVRDGVVVDYVGAIDIVRRFIKQAEERLGCEITQASTSFPPGTDARLSINILESVGLEVTYVEDEPSCVAHLLDLNKAAIVDIGGGTTGTAVVRNSQVVFSDDEPTGGKHLSLTIAGYYDISIEEAEQRKRKAAEFNILSIVRPTLERVTDIVADHIRGQEVETILLSGGTCCLPGVVGVFEKELKLPIQLPTQPLMLTPFSIASLNLR</sequence>
<dbReference type="AlphaFoldDB" id="Q6AIR3"/>
<accession>Q6AIR3</accession>
<dbReference type="eggNOG" id="COG4820">
    <property type="taxonomic scope" value="Bacteria"/>
</dbReference>
<dbReference type="STRING" id="177439.DP3038"/>
<dbReference type="InterPro" id="IPR005883">
    <property type="entry name" value="PilM"/>
</dbReference>
<dbReference type="Gene3D" id="3.30.420.40">
    <property type="match status" value="2"/>
</dbReference>
<dbReference type="InterPro" id="IPR013366">
    <property type="entry name" value="EutJ"/>
</dbReference>
<evidence type="ECO:0000313" key="2">
    <source>
        <dbReference type="Proteomes" id="UP000000602"/>
    </source>
</evidence>
<gene>
    <name evidence="1" type="ordered locus">DP3038</name>
</gene>
<dbReference type="Pfam" id="PF11104">
    <property type="entry name" value="PilM_2"/>
    <property type="match status" value="1"/>
</dbReference>
<keyword evidence="2" id="KW-1185">Reference proteome</keyword>
<reference evidence="2" key="1">
    <citation type="journal article" date="2004" name="Environ. Microbiol.">
        <title>The genome of Desulfotalea psychrophila, a sulfate-reducing bacterium from permanently cold Arctic sediments.</title>
        <authorList>
            <person name="Rabus R."/>
            <person name="Ruepp A."/>
            <person name="Frickey T."/>
            <person name="Rattei T."/>
            <person name="Fartmann B."/>
            <person name="Stark M."/>
            <person name="Bauer M."/>
            <person name="Zibat A."/>
            <person name="Lombardot T."/>
            <person name="Becker I."/>
            <person name="Amann J."/>
            <person name="Gellner K."/>
            <person name="Teeling H."/>
            <person name="Leuschner W.D."/>
            <person name="Gloeckner F.-O."/>
            <person name="Lupas A.N."/>
            <person name="Amann R."/>
            <person name="Klenk H.-P."/>
        </authorList>
    </citation>
    <scope>NUCLEOTIDE SEQUENCE [LARGE SCALE GENOMIC DNA]</scope>
    <source>
        <strain evidence="2">DSM 12343 / LSv54</strain>
    </source>
</reference>
<dbReference type="HOGENOM" id="CLU_088869_0_0_7"/>
<dbReference type="KEGG" id="dps:DP3038"/>
<dbReference type="InterPro" id="IPR050696">
    <property type="entry name" value="FtsA/MreB"/>
</dbReference>
<dbReference type="NCBIfam" id="NF011660">
    <property type="entry name" value="PRK15080.1"/>
    <property type="match status" value="1"/>
</dbReference>
<dbReference type="EMBL" id="CR522870">
    <property type="protein sequence ID" value="CAG37767.1"/>
    <property type="molecule type" value="Genomic_DNA"/>
</dbReference>
<protein>
    <submittedName>
        <fullName evidence="1">Probable ethanolamine utilization protein (EutJ)</fullName>
    </submittedName>
</protein>
<dbReference type="NCBIfam" id="TIGR02529">
    <property type="entry name" value="EutJ"/>
    <property type="match status" value="1"/>
</dbReference>